<accession>A0ABY4DQ50</accession>
<name>A0ABY4DQ50_9NEIS</name>
<evidence type="ECO:0000313" key="3">
    <source>
        <dbReference type="Proteomes" id="UP000829817"/>
    </source>
</evidence>
<protein>
    <submittedName>
        <fullName evidence="2">Uncharacterized protein</fullName>
    </submittedName>
</protein>
<feature type="region of interest" description="Disordered" evidence="1">
    <location>
        <begin position="1"/>
        <end position="21"/>
    </location>
</feature>
<evidence type="ECO:0000313" key="2">
    <source>
        <dbReference type="EMBL" id="UOO81184.1"/>
    </source>
</evidence>
<organism evidence="2 3">
    <name type="scientific">Uruburuella testudinis</name>
    <dbReference type="NCBI Taxonomy" id="1282863"/>
    <lineage>
        <taxon>Bacteria</taxon>
        <taxon>Pseudomonadati</taxon>
        <taxon>Pseudomonadota</taxon>
        <taxon>Betaproteobacteria</taxon>
        <taxon>Neisseriales</taxon>
        <taxon>Neisseriaceae</taxon>
        <taxon>Uruburuella</taxon>
    </lineage>
</organism>
<feature type="compositionally biased region" description="Low complexity" evidence="1">
    <location>
        <begin position="1"/>
        <end position="11"/>
    </location>
</feature>
<evidence type="ECO:0000256" key="1">
    <source>
        <dbReference type="SAM" id="MobiDB-lite"/>
    </source>
</evidence>
<reference evidence="2 3" key="1">
    <citation type="journal article" date="2022" name="Res Sq">
        <title>Evolution of multicellular longitudinally dividing oral cavity symbionts (Neisseriaceae).</title>
        <authorList>
            <person name="Nyongesa S."/>
            <person name="Weber P."/>
            <person name="Bernet E."/>
            <person name="Pullido F."/>
            <person name="Nieckarz M."/>
            <person name="Delaby M."/>
            <person name="Nieves C."/>
            <person name="Viehboeck T."/>
            <person name="Krause N."/>
            <person name="Rivera-Millot A."/>
            <person name="Nakamura A."/>
            <person name="Vischer N."/>
            <person name="VanNieuwenhze M."/>
            <person name="Brun Y."/>
            <person name="Cava F."/>
            <person name="Bulgheresi S."/>
            <person name="Veyrier F."/>
        </authorList>
    </citation>
    <scope>NUCLEOTIDE SEQUENCE [LARGE SCALE GENOMIC DNA]</scope>
    <source>
        <strain evidence="2 3">CCUG 63373m</strain>
    </source>
</reference>
<dbReference type="Proteomes" id="UP000829817">
    <property type="component" value="Chromosome"/>
</dbReference>
<proteinExistence type="predicted"/>
<dbReference type="EMBL" id="CP091508">
    <property type="protein sequence ID" value="UOO81184.1"/>
    <property type="molecule type" value="Genomic_DNA"/>
</dbReference>
<gene>
    <name evidence="2" type="ORF">LVJ83_09390</name>
</gene>
<sequence length="55" mass="5819">MPAPPAALLVPPQRPDPPQGGTVQKLLQHAAEFGGYVARLENQSAAWREWAGGGQ</sequence>
<keyword evidence="3" id="KW-1185">Reference proteome</keyword>
<dbReference type="RefSeq" id="WP_244784248.1">
    <property type="nucleotide sequence ID" value="NZ_CP091508.1"/>
</dbReference>